<keyword evidence="1" id="KW-0472">Membrane</keyword>
<evidence type="ECO:0000313" key="2">
    <source>
        <dbReference type="Proteomes" id="UP000189705"/>
    </source>
</evidence>
<evidence type="ECO:0000313" key="3">
    <source>
        <dbReference type="RefSeq" id="XP_025070599.1"/>
    </source>
</evidence>
<accession>A0A3Q0HF53</accession>
<dbReference type="RefSeq" id="XP_025070606.1">
    <property type="nucleotide sequence ID" value="XM_025214821.1"/>
</dbReference>
<keyword evidence="1" id="KW-1133">Transmembrane helix</keyword>
<feature type="transmembrane region" description="Helical" evidence="1">
    <location>
        <begin position="12"/>
        <end position="34"/>
    </location>
</feature>
<reference evidence="3 4" key="1">
    <citation type="submission" date="2025-04" db="UniProtKB">
        <authorList>
            <consortium name="RefSeq"/>
        </authorList>
    </citation>
    <scope>IDENTIFICATION</scope>
</reference>
<dbReference type="GeneID" id="102381947"/>
<dbReference type="CTD" id="100507537"/>
<dbReference type="KEGG" id="asn:102381947"/>
<gene>
    <name evidence="3 4" type="primary">LOC102381947</name>
</gene>
<dbReference type="InterPro" id="IPR044529">
    <property type="entry name" value="DWORF"/>
</dbReference>
<proteinExistence type="predicted"/>
<evidence type="ECO:0000256" key="1">
    <source>
        <dbReference type="SAM" id="Phobius"/>
    </source>
</evidence>
<dbReference type="Proteomes" id="UP000189705">
    <property type="component" value="Unplaced"/>
</dbReference>
<sequence>MAEPAENQYSRFVIPALLVVGWIIGCALMVYIVFS</sequence>
<keyword evidence="2" id="KW-1185">Reference proteome</keyword>
<dbReference type="GO" id="GO:0031449">
    <property type="term" value="P:regulation of slow-twitch skeletal muscle fiber contraction"/>
    <property type="evidence" value="ECO:0007669"/>
    <property type="project" value="InterPro"/>
</dbReference>
<dbReference type="CDD" id="cd20247">
    <property type="entry name" value="DWORF"/>
    <property type="match status" value="1"/>
</dbReference>
<name>A0A3Q0HF53_ALLSI</name>
<organism evidence="2 4">
    <name type="scientific">Alligator sinensis</name>
    <name type="common">Chinese alligator</name>
    <dbReference type="NCBI Taxonomy" id="38654"/>
    <lineage>
        <taxon>Eukaryota</taxon>
        <taxon>Metazoa</taxon>
        <taxon>Chordata</taxon>
        <taxon>Craniata</taxon>
        <taxon>Vertebrata</taxon>
        <taxon>Euteleostomi</taxon>
        <taxon>Archelosauria</taxon>
        <taxon>Archosauria</taxon>
        <taxon>Crocodylia</taxon>
        <taxon>Alligatoridae</taxon>
        <taxon>Alligatorinae</taxon>
        <taxon>Alligator</taxon>
    </lineage>
</organism>
<dbReference type="AlphaFoldDB" id="A0A3Q0HF53"/>
<evidence type="ECO:0000313" key="4">
    <source>
        <dbReference type="RefSeq" id="XP_025070606.1"/>
    </source>
</evidence>
<dbReference type="RefSeq" id="XP_025070599.1">
    <property type="nucleotide sequence ID" value="XM_025214814.1"/>
</dbReference>
<dbReference type="Pfam" id="PF22030">
    <property type="entry name" value="DWORF"/>
    <property type="match status" value="1"/>
</dbReference>
<protein>
    <submittedName>
        <fullName evidence="3 4">DWARF open reading frame isoform X1</fullName>
    </submittedName>
</protein>
<keyword evidence="1" id="KW-0812">Transmembrane</keyword>